<evidence type="ECO:0000256" key="1">
    <source>
        <dbReference type="ARBA" id="ARBA00022737"/>
    </source>
</evidence>
<feature type="region of interest" description="Disordered" evidence="3">
    <location>
        <begin position="266"/>
        <end position="290"/>
    </location>
</feature>
<feature type="repeat" description="RCC1" evidence="2">
    <location>
        <begin position="315"/>
        <end position="375"/>
    </location>
</feature>
<comment type="caution">
    <text evidence="4">The sequence shown here is derived from an EMBL/GenBank/DDBJ whole genome shotgun (WGS) entry which is preliminary data.</text>
</comment>
<name>A0A4D9CTB9_9STRA</name>
<feature type="repeat" description="RCC1" evidence="2">
    <location>
        <begin position="398"/>
        <end position="456"/>
    </location>
</feature>
<dbReference type="PANTHER" id="PTHR22870">
    <property type="entry name" value="REGULATOR OF CHROMOSOME CONDENSATION"/>
    <property type="match status" value="1"/>
</dbReference>
<dbReference type="SUPFAM" id="SSF50985">
    <property type="entry name" value="RCC1/BLIP-II"/>
    <property type="match status" value="1"/>
</dbReference>
<gene>
    <name evidence="4" type="ORF">NSK_008537</name>
</gene>
<sequence length="546" mass="57799">MSTPTLLLRKSWTRAVITSPLRRHASTSSYQTAPSSHHNTSVVAAVVATTALIYCTTEHQAPTDRQEGISAFTSSCAPRKAHAQTLYVTGSESGRGLQGTVIGKPRMVPLPGPPGPIDSVSFGPSWAVVAKDGNVYLLTGLGGAKDEEKGAAGSTTTLLYEAGGGWLGRRATVVQVACTRSRIYGRTETGDVLYWTLGDVAEDGGRREGSQMPLPLSQPLQPRGPYRYREWGDSKGKRPTGVAHVSAGPEHAVFVLTDGSVYGAGENRDGRLGLGPEDEAPRSSPSPLRMQLPEGTKAVTAACGNTHTLVLDEAGGVWSCGADPWYQLGLGETWKVTKDRPNAMVWQPRKVRVLEDMQVGNLAAGGQHSLFAVLVKGGGCWVEQGNFGKMARTPARVLEVWATGFGQYGQLGDRSYVHLSTPRSIKELRILTYPEVTLPFPRLACGENHSAAVVVEPTVLANKNGGPPPREAACTFRTQAYVWGHNLGGQCGTGRAGNVGKPVVVDGVGGRVDTVVCGYDYTGFLVAPAEGGKETGGESRGKSIVK</sequence>
<dbReference type="AlphaFoldDB" id="A0A4D9CTB9"/>
<evidence type="ECO:0000313" key="4">
    <source>
        <dbReference type="EMBL" id="TFJ79979.1"/>
    </source>
</evidence>
<dbReference type="Proteomes" id="UP000355283">
    <property type="component" value="Unassembled WGS sequence"/>
</dbReference>
<keyword evidence="1" id="KW-0677">Repeat</keyword>
<proteinExistence type="predicted"/>
<accession>A0A4D9CTB9</accession>
<dbReference type="InterPro" id="IPR051210">
    <property type="entry name" value="Ub_ligase/GEF_domain"/>
</dbReference>
<evidence type="ECO:0000256" key="2">
    <source>
        <dbReference type="PROSITE-ProRule" id="PRU00235"/>
    </source>
</evidence>
<dbReference type="PROSITE" id="PS00626">
    <property type="entry name" value="RCC1_2"/>
    <property type="match status" value="1"/>
</dbReference>
<organism evidence="4 5">
    <name type="scientific">Nannochloropsis salina CCMP1776</name>
    <dbReference type="NCBI Taxonomy" id="1027361"/>
    <lineage>
        <taxon>Eukaryota</taxon>
        <taxon>Sar</taxon>
        <taxon>Stramenopiles</taxon>
        <taxon>Ochrophyta</taxon>
        <taxon>Eustigmatophyceae</taxon>
        <taxon>Eustigmatales</taxon>
        <taxon>Monodopsidaceae</taxon>
        <taxon>Microchloropsis</taxon>
        <taxon>Microchloropsis salina</taxon>
    </lineage>
</organism>
<dbReference type="PROSITE" id="PS50012">
    <property type="entry name" value="RCC1_3"/>
    <property type="match status" value="4"/>
</dbReference>
<evidence type="ECO:0000313" key="5">
    <source>
        <dbReference type="Proteomes" id="UP000355283"/>
    </source>
</evidence>
<dbReference type="Pfam" id="PF00415">
    <property type="entry name" value="RCC1"/>
    <property type="match status" value="4"/>
</dbReference>
<dbReference type="PANTHER" id="PTHR22870:SF408">
    <property type="entry name" value="OS09G0560450 PROTEIN"/>
    <property type="match status" value="1"/>
</dbReference>
<dbReference type="InterPro" id="IPR000408">
    <property type="entry name" value="Reg_chr_condens"/>
</dbReference>
<reference evidence="4 5" key="1">
    <citation type="submission" date="2019-01" db="EMBL/GenBank/DDBJ databases">
        <title>Nuclear Genome Assembly of the Microalgal Biofuel strain Nannochloropsis salina CCMP1776.</title>
        <authorList>
            <person name="Hovde B."/>
        </authorList>
    </citation>
    <scope>NUCLEOTIDE SEQUENCE [LARGE SCALE GENOMIC DNA]</scope>
    <source>
        <strain evidence="4 5">CCMP1776</strain>
    </source>
</reference>
<evidence type="ECO:0000256" key="3">
    <source>
        <dbReference type="SAM" id="MobiDB-lite"/>
    </source>
</evidence>
<dbReference type="InterPro" id="IPR009091">
    <property type="entry name" value="RCC1/BLIP-II"/>
</dbReference>
<feature type="repeat" description="RCC1" evidence="2">
    <location>
        <begin position="478"/>
        <end position="528"/>
    </location>
</feature>
<dbReference type="OrthoDB" id="10256179at2759"/>
<dbReference type="Gene3D" id="2.130.10.30">
    <property type="entry name" value="Regulator of chromosome condensation 1/beta-lactamase-inhibitor protein II"/>
    <property type="match status" value="2"/>
</dbReference>
<keyword evidence="5" id="KW-1185">Reference proteome</keyword>
<protein>
    <submittedName>
        <fullName evidence="4">Uncharacterized protein</fullName>
    </submittedName>
</protein>
<dbReference type="EMBL" id="SDOX01000183">
    <property type="protein sequence ID" value="TFJ79979.1"/>
    <property type="molecule type" value="Genomic_DNA"/>
</dbReference>
<feature type="repeat" description="RCC1" evidence="2">
    <location>
        <begin position="259"/>
        <end position="314"/>
    </location>
</feature>